<organism evidence="9 10">
    <name type="scientific">Puccinia coronata f. sp. avenae</name>
    <dbReference type="NCBI Taxonomy" id="200324"/>
    <lineage>
        <taxon>Eukaryota</taxon>
        <taxon>Fungi</taxon>
        <taxon>Dikarya</taxon>
        <taxon>Basidiomycota</taxon>
        <taxon>Pucciniomycotina</taxon>
        <taxon>Pucciniomycetes</taxon>
        <taxon>Pucciniales</taxon>
        <taxon>Pucciniaceae</taxon>
        <taxon>Puccinia</taxon>
    </lineage>
</organism>
<evidence type="ECO:0000256" key="1">
    <source>
        <dbReference type="ARBA" id="ARBA00004496"/>
    </source>
</evidence>
<dbReference type="PROSITE" id="PS50082">
    <property type="entry name" value="WD_REPEATS_2"/>
    <property type="match status" value="1"/>
</dbReference>
<comment type="caution">
    <text evidence="9">The sequence shown here is derived from an EMBL/GenBank/DDBJ whole genome shotgun (WGS) entry which is preliminary data.</text>
</comment>
<comment type="subcellular location">
    <subcellularLocation>
        <location evidence="1">Cytoplasm</location>
    </subcellularLocation>
</comment>
<dbReference type="PROSITE" id="PS00678">
    <property type="entry name" value="WD_REPEATS_1"/>
    <property type="match status" value="1"/>
</dbReference>
<dbReference type="Proteomes" id="UP000235392">
    <property type="component" value="Unassembled WGS sequence"/>
</dbReference>
<gene>
    <name evidence="9" type="ORF">PCASD_25463</name>
</gene>
<dbReference type="PROSITE" id="PS50294">
    <property type="entry name" value="WD_REPEATS_REGION"/>
    <property type="match status" value="1"/>
</dbReference>
<evidence type="ECO:0000313" key="10">
    <source>
        <dbReference type="Proteomes" id="UP000235392"/>
    </source>
</evidence>
<evidence type="ECO:0000256" key="2">
    <source>
        <dbReference type="ARBA" id="ARBA00022490"/>
    </source>
</evidence>
<keyword evidence="3 7" id="KW-0853">WD repeat</keyword>
<dbReference type="SUPFAM" id="SSF50978">
    <property type="entry name" value="WD40 repeat-like"/>
    <property type="match status" value="3"/>
</dbReference>
<keyword evidence="4" id="KW-0819">tRNA processing</keyword>
<feature type="repeat" description="WD" evidence="7">
    <location>
        <begin position="293"/>
        <end position="328"/>
    </location>
</feature>
<dbReference type="GO" id="GO:0005737">
    <property type="term" value="C:cytoplasm"/>
    <property type="evidence" value="ECO:0007669"/>
    <property type="project" value="UniProtKB-SubCell"/>
</dbReference>
<feature type="compositionally biased region" description="Basic and acidic residues" evidence="8">
    <location>
        <begin position="373"/>
        <end position="387"/>
    </location>
</feature>
<dbReference type="AlphaFoldDB" id="A0A2N5RW13"/>
<sequence>MHKHPRREPAAAPGFGSHGERGHPVCRLGFSFKANSAVYFMSDLSADSEGSSSFVGPITSLLLIPKPWKQDGRLLLLGSGCFISAFYLPVSSHPIATRDPKYTLYQKVLTHDRIHHIKPLEHPLKSTPSSLNSASCLAFVCAGGREFVICFIERKSVQEGNTRYCEPQSSTTFKSISHLVFKKIKVVTINDWIIDINFHNQFSPEHTRIALLTSHDRLLLYELEAQKQLRETRTIVCQDTTLLLSGQIRIQFCEHDQCTKFCIAAGSISGNVALWEWIDNDQNPSIQQVHTILSGHKGAIYDLAYSPLGQKICTASEDRTVRVWDLENLSDSPIVLWGHLGRVWRVHWWNSEQLTSVGEDCRVLTWKLAAPKSRDAPESGNKPRSESSLKPFSVIHPEHDGRSIWSVTHDQETGYLLTGGADGKICLTQIDTPEITVKKITSADQIPIKAFNVSWDGSLVLYICQNGSVYTRVLSDPRCREKLVFQHASIFGCQCYVEFVPSSTRTAYLATNQGYIVSIDQIDEPNEEIRVHNLKNTITMFAVCKTGDKVSCLIYDCKQNACLLYDISGNRDPQLICRMSLKSMNAPTCMKLSEESRNPPRLLVFVGDAKGCAAVGEVTEKTEVEMGPLVSLHQDGILDIELDQDHPSICFRDYLRLRTLGRDGNWTQSFIQIAHNSHIEILQIHQNPLIRGSLHVFLNSSPRSRYIGGFEKAWWKLFDLQTGTMVGSCKVACNGQPNIWVCRNRANQSFLFYQQQGSILIESLSLPNRNDPIHLISNFGTHGREINCSKVAYLPGMLEIVATGSENGVLEISIHQRQSTSQPLVRVYRNARIPFAIKCLGWLRNSPECGATKQPSVVHPFHRETLFLIISGSREIFQTFRITLDRENGRINDPHAIDVGVSEWSCFSHRSGGESEVRIMDLDPLYLASSTWLLSTAHSDGNIRIWTFDIYTNQQRLILEHRTTHCVFCIQILPIGTVDQREILVLAGLSDGTANIFILPKIRIPETDDDRMTLECQTMAVQWRLTGHQSGVMCVQGRAQQNRVTVVTGGDDNAIVVSFLEVFGDHVTGFLVQEKRKITQVDAHSSSINVKEGLRFTEEEQEQEHPMEGILFSVSTDQKLKMWSINPHLTRSTTKPPLTMNLLKIVHTDVVGCTSINLLSLHTHSPTTVPLEENRPDGVILLLAGIGMENNPSGQACCATKTQAVTDDEARGPQPRKAAGAAA</sequence>
<evidence type="ECO:0000256" key="4">
    <source>
        <dbReference type="ARBA" id="ARBA00022694"/>
    </source>
</evidence>
<keyword evidence="2" id="KW-0963">Cytoplasm</keyword>
<evidence type="ECO:0000256" key="3">
    <source>
        <dbReference type="ARBA" id="ARBA00022574"/>
    </source>
</evidence>
<dbReference type="SMART" id="SM00320">
    <property type="entry name" value="WD40"/>
    <property type="match status" value="6"/>
</dbReference>
<evidence type="ECO:0000256" key="5">
    <source>
        <dbReference type="ARBA" id="ARBA00022737"/>
    </source>
</evidence>
<dbReference type="Gene3D" id="2.130.10.10">
    <property type="entry name" value="YVTN repeat-like/Quinoprotein amine dehydrogenase"/>
    <property type="match status" value="3"/>
</dbReference>
<dbReference type="InterPro" id="IPR001680">
    <property type="entry name" value="WD40_rpt"/>
</dbReference>
<dbReference type="Pfam" id="PF00400">
    <property type="entry name" value="WD40"/>
    <property type="match status" value="3"/>
</dbReference>
<keyword evidence="5" id="KW-0677">Repeat</keyword>
<dbReference type="InterPro" id="IPR036322">
    <property type="entry name" value="WD40_repeat_dom_sf"/>
</dbReference>
<dbReference type="PANTHER" id="PTHR14344">
    <property type="entry name" value="WD REPEAT PROTEIN"/>
    <property type="match status" value="1"/>
</dbReference>
<evidence type="ECO:0000256" key="8">
    <source>
        <dbReference type="SAM" id="MobiDB-lite"/>
    </source>
</evidence>
<dbReference type="GO" id="GO:0030488">
    <property type="term" value="P:tRNA methylation"/>
    <property type="evidence" value="ECO:0007669"/>
    <property type="project" value="TreeGrafter"/>
</dbReference>
<evidence type="ECO:0000256" key="7">
    <source>
        <dbReference type="PROSITE-ProRule" id="PRU00221"/>
    </source>
</evidence>
<evidence type="ECO:0000256" key="6">
    <source>
        <dbReference type="ARBA" id="ARBA00038255"/>
    </source>
</evidence>
<comment type="similarity">
    <text evidence="6">Belongs to the WD repeat WDR6 family.</text>
</comment>
<dbReference type="InterPro" id="IPR015943">
    <property type="entry name" value="WD40/YVTN_repeat-like_dom_sf"/>
</dbReference>
<accession>A0A2N5RW13</accession>
<dbReference type="InterPro" id="IPR019775">
    <property type="entry name" value="WD40_repeat_CS"/>
</dbReference>
<dbReference type="EMBL" id="PGCI01001388">
    <property type="protein sequence ID" value="PLW05163.1"/>
    <property type="molecule type" value="Genomic_DNA"/>
</dbReference>
<protein>
    <submittedName>
        <fullName evidence="9">Uncharacterized protein</fullName>
    </submittedName>
</protein>
<proteinExistence type="inferred from homology"/>
<dbReference type="InterPro" id="IPR051973">
    <property type="entry name" value="tRNA_Anticodon_Mtase-Reg"/>
</dbReference>
<name>A0A2N5RW13_9BASI</name>
<dbReference type="PANTHER" id="PTHR14344:SF3">
    <property type="entry name" value="WD REPEAT-CONTAINING PROTEIN 6"/>
    <property type="match status" value="1"/>
</dbReference>
<feature type="region of interest" description="Disordered" evidence="8">
    <location>
        <begin position="373"/>
        <end position="392"/>
    </location>
</feature>
<reference evidence="9 10" key="1">
    <citation type="submission" date="2017-11" db="EMBL/GenBank/DDBJ databases">
        <title>De novo assembly and phasing of dikaryotic genomes from two isolates of Puccinia coronata f. sp. avenae, the causal agent of oat crown rust.</title>
        <authorList>
            <person name="Miller M.E."/>
            <person name="Zhang Y."/>
            <person name="Omidvar V."/>
            <person name="Sperschneider J."/>
            <person name="Schwessinger B."/>
            <person name="Raley C."/>
            <person name="Palmer J.M."/>
            <person name="Garnica D."/>
            <person name="Upadhyaya N."/>
            <person name="Rathjen J."/>
            <person name="Taylor J.M."/>
            <person name="Park R.F."/>
            <person name="Dodds P.N."/>
            <person name="Hirsch C.D."/>
            <person name="Kianian S.F."/>
            <person name="Figueroa M."/>
        </authorList>
    </citation>
    <scope>NUCLEOTIDE SEQUENCE [LARGE SCALE GENOMIC DNA]</scope>
    <source>
        <strain evidence="9">12SD80</strain>
    </source>
</reference>
<evidence type="ECO:0000313" key="9">
    <source>
        <dbReference type="EMBL" id="PLW05163.1"/>
    </source>
</evidence>